<dbReference type="KEGG" id="mflu:HZU40_00520"/>
<protein>
    <recommendedName>
        <fullName evidence="1">ESAT-6-like protein</fullName>
    </recommendedName>
</protein>
<dbReference type="AlphaFoldDB" id="A0A7G8P6L0"/>
<organism evidence="3 4">
    <name type="scientific">Mycolicibacterium fluoranthenivorans</name>
    <dbReference type="NCBI Taxonomy" id="258505"/>
    <lineage>
        <taxon>Bacteria</taxon>
        <taxon>Bacillati</taxon>
        <taxon>Actinomycetota</taxon>
        <taxon>Actinomycetes</taxon>
        <taxon>Mycobacteriales</taxon>
        <taxon>Mycobacteriaceae</taxon>
        <taxon>Mycolicibacterium</taxon>
    </lineage>
</organism>
<evidence type="ECO:0000256" key="1">
    <source>
        <dbReference type="RuleBase" id="RU362001"/>
    </source>
</evidence>
<dbReference type="EMBL" id="CP059893">
    <property type="protein sequence ID" value="QNJ89976.1"/>
    <property type="molecule type" value="Genomic_DNA"/>
</dbReference>
<evidence type="ECO:0000313" key="3">
    <source>
        <dbReference type="EMBL" id="QNJ89976.1"/>
    </source>
</evidence>
<accession>A0A7G8P6L0</accession>
<dbReference type="NCBIfam" id="TIGR03930">
    <property type="entry name" value="WXG100_ESAT6"/>
    <property type="match status" value="1"/>
</dbReference>
<dbReference type="RefSeq" id="WP_187095128.1">
    <property type="nucleotide sequence ID" value="NZ_CP059893.1"/>
</dbReference>
<name>A0A7G8P6L0_9MYCO</name>
<dbReference type="Gene3D" id="1.10.287.1060">
    <property type="entry name" value="ESAT-6-like"/>
    <property type="match status" value="1"/>
</dbReference>
<sequence>MSQILYNYPAMLATAGEMQGQAAALTAMGGTVQSEQAALGSAWQGPTGMTYQSWQQQWNQALEETTQGLRGMAQAHEDNTMQMSGRDAAEAGKWGG</sequence>
<dbReference type="Proteomes" id="UP000515498">
    <property type="component" value="Plasmid unnamed2"/>
</dbReference>
<geneLocation type="plasmid" evidence="3 4">
    <name>unnamed2</name>
</geneLocation>
<reference evidence="3 4" key="1">
    <citation type="submission" date="2020-07" db="EMBL/GenBank/DDBJ databases">
        <title>Draft genome sequence of four isobutane-metabolizing strains capable of cometabolically degrading diverse ether contaminants.</title>
        <authorList>
            <person name="Chen W."/>
            <person name="Faulkner N."/>
            <person name="Smith C."/>
            <person name="Hyman M."/>
        </authorList>
    </citation>
    <scope>NUCLEOTIDE SEQUENCE [LARGE SCALE GENOMIC DNA]</scope>
    <source>
        <strain evidence="3 4">2A</strain>
        <plasmid evidence="3 4">unnamed2</plasmid>
    </source>
</reference>
<dbReference type="InterPro" id="IPR010310">
    <property type="entry name" value="T7SS_ESAT-6-like"/>
</dbReference>
<comment type="similarity">
    <text evidence="1">Belongs to the WXG100 family.</text>
</comment>
<proteinExistence type="inferred from homology"/>
<feature type="region of interest" description="Disordered" evidence="2">
    <location>
        <begin position="73"/>
        <end position="96"/>
    </location>
</feature>
<evidence type="ECO:0000256" key="2">
    <source>
        <dbReference type="SAM" id="MobiDB-lite"/>
    </source>
</evidence>
<dbReference type="Pfam" id="PF06013">
    <property type="entry name" value="WXG100"/>
    <property type="match status" value="1"/>
</dbReference>
<dbReference type="InterPro" id="IPR036689">
    <property type="entry name" value="ESAT-6-like_sf"/>
</dbReference>
<keyword evidence="3" id="KW-0614">Plasmid</keyword>
<dbReference type="SUPFAM" id="SSF140453">
    <property type="entry name" value="EsxAB dimer-like"/>
    <property type="match status" value="1"/>
</dbReference>
<evidence type="ECO:0000313" key="4">
    <source>
        <dbReference type="Proteomes" id="UP000515498"/>
    </source>
</evidence>
<gene>
    <name evidence="3" type="ORF">HZU40_00520</name>
</gene>